<evidence type="ECO:0000313" key="5">
    <source>
        <dbReference type="EMBL" id="KAJ2682883.1"/>
    </source>
</evidence>
<organism evidence="5 6">
    <name type="scientific">Coemansia spiralis</name>
    <dbReference type="NCBI Taxonomy" id="417178"/>
    <lineage>
        <taxon>Eukaryota</taxon>
        <taxon>Fungi</taxon>
        <taxon>Fungi incertae sedis</taxon>
        <taxon>Zoopagomycota</taxon>
        <taxon>Kickxellomycotina</taxon>
        <taxon>Kickxellomycetes</taxon>
        <taxon>Kickxellales</taxon>
        <taxon>Kickxellaceae</taxon>
        <taxon>Coemansia</taxon>
    </lineage>
</organism>
<dbReference type="EMBL" id="JANBTX010000352">
    <property type="protein sequence ID" value="KAJ2682883.1"/>
    <property type="molecule type" value="Genomic_DNA"/>
</dbReference>
<dbReference type="AlphaFoldDB" id="A0A9W8L1F4"/>
<keyword evidence="1" id="KW-0479">Metal-binding</keyword>
<gene>
    <name evidence="5" type="ORF">IWW39_005799</name>
</gene>
<dbReference type="OrthoDB" id="8062037at2759"/>
<keyword evidence="1" id="KW-0863">Zinc-finger</keyword>
<dbReference type="PANTHER" id="PTHR45676">
    <property type="entry name" value="RING-H2 FINGER PROTEIN ATL51-RELATED"/>
    <property type="match status" value="1"/>
</dbReference>
<dbReference type="SMART" id="SM00184">
    <property type="entry name" value="RING"/>
    <property type="match status" value="1"/>
</dbReference>
<proteinExistence type="predicted"/>
<dbReference type="InterPro" id="IPR001841">
    <property type="entry name" value="Znf_RING"/>
</dbReference>
<feature type="compositionally biased region" description="Polar residues" evidence="2">
    <location>
        <begin position="360"/>
        <end position="369"/>
    </location>
</feature>
<keyword evidence="6" id="KW-1185">Reference proteome</keyword>
<evidence type="ECO:0000259" key="4">
    <source>
        <dbReference type="PROSITE" id="PS50089"/>
    </source>
</evidence>
<dbReference type="SUPFAM" id="SSF57850">
    <property type="entry name" value="RING/U-box"/>
    <property type="match status" value="1"/>
</dbReference>
<keyword evidence="3" id="KW-0472">Membrane</keyword>
<dbReference type="GO" id="GO:0008270">
    <property type="term" value="F:zinc ion binding"/>
    <property type="evidence" value="ECO:0007669"/>
    <property type="project" value="UniProtKB-KW"/>
</dbReference>
<dbReference type="PROSITE" id="PS50089">
    <property type="entry name" value="ZF_RING_2"/>
    <property type="match status" value="1"/>
</dbReference>
<dbReference type="InterPro" id="IPR013083">
    <property type="entry name" value="Znf_RING/FYVE/PHD"/>
</dbReference>
<feature type="region of interest" description="Disordered" evidence="2">
    <location>
        <begin position="341"/>
        <end position="383"/>
    </location>
</feature>
<protein>
    <recommendedName>
        <fullName evidence="4">RING-type domain-containing protein</fullName>
    </recommendedName>
</protein>
<feature type="transmembrane region" description="Helical" evidence="3">
    <location>
        <begin position="14"/>
        <end position="33"/>
    </location>
</feature>
<sequence>MSTSSPDALSDTKIFVLLAAIVFIFLIALGVAMTRVSRSRRNRYQEQARQQIVAAQQHPETLNKTILDLLPVFEVTAKRELRLIRSCTPRAGFSNCFTDDAIGCSTQPVPVASSTECSTPTPIQSMTASLDGGYAIESGKSSQDSIPLAYLRFSARQPGRDRPLEPAAGALCKATTDDIEMAAWENNCTSNKRFKRPTGRSVRMSPCSIGTPAPVAIRYYRPNTSQATTPQFSSRHSTAGYNWEGSTPGRNPEARMDFGAPDIAHRRSHRLSAASDGGLGACPICLEEFDIGEQLRELPCLHKYHVVCIDTWLVSRSTCCPYCKLDIQRWYYGPSFEEEEQHRQGDVNQPIDFHEVPPVSSYNATTTQSPRHRRDRSGGSRLNRAMRAVHTALSNHGNVAM</sequence>
<dbReference type="Proteomes" id="UP001151516">
    <property type="component" value="Unassembled WGS sequence"/>
</dbReference>
<comment type="caution">
    <text evidence="5">The sequence shown here is derived from an EMBL/GenBank/DDBJ whole genome shotgun (WGS) entry which is preliminary data.</text>
</comment>
<keyword evidence="3" id="KW-0812">Transmembrane</keyword>
<accession>A0A9W8L1F4</accession>
<evidence type="ECO:0000313" key="6">
    <source>
        <dbReference type="Proteomes" id="UP001151516"/>
    </source>
</evidence>
<evidence type="ECO:0000256" key="2">
    <source>
        <dbReference type="SAM" id="MobiDB-lite"/>
    </source>
</evidence>
<evidence type="ECO:0000256" key="3">
    <source>
        <dbReference type="SAM" id="Phobius"/>
    </source>
</evidence>
<reference evidence="5" key="1">
    <citation type="submission" date="2022-07" db="EMBL/GenBank/DDBJ databases">
        <title>Phylogenomic reconstructions and comparative analyses of Kickxellomycotina fungi.</title>
        <authorList>
            <person name="Reynolds N.K."/>
            <person name="Stajich J.E."/>
            <person name="Barry K."/>
            <person name="Grigoriev I.V."/>
            <person name="Crous P."/>
            <person name="Smith M.E."/>
        </authorList>
    </citation>
    <scope>NUCLEOTIDE SEQUENCE</scope>
    <source>
        <strain evidence="5">CBS 109367</strain>
    </source>
</reference>
<keyword evidence="3" id="KW-1133">Transmembrane helix</keyword>
<dbReference type="Gene3D" id="3.30.40.10">
    <property type="entry name" value="Zinc/RING finger domain, C3HC4 (zinc finger)"/>
    <property type="match status" value="1"/>
</dbReference>
<keyword evidence="1" id="KW-0862">Zinc</keyword>
<evidence type="ECO:0000256" key="1">
    <source>
        <dbReference type="PROSITE-ProRule" id="PRU00175"/>
    </source>
</evidence>
<name>A0A9W8L1F4_9FUNG</name>
<dbReference type="Pfam" id="PF13639">
    <property type="entry name" value="zf-RING_2"/>
    <property type="match status" value="1"/>
</dbReference>
<feature type="domain" description="RING-type" evidence="4">
    <location>
        <begin position="282"/>
        <end position="324"/>
    </location>
</feature>